<comment type="caution">
    <text evidence="1">The sequence shown here is derived from an EMBL/GenBank/DDBJ whole genome shotgun (WGS) entry which is preliminary data.</text>
</comment>
<dbReference type="Pfam" id="PF12686">
    <property type="entry name" value="DUF3800"/>
    <property type="match status" value="1"/>
</dbReference>
<gene>
    <name evidence="1" type="ORF">CEE37_01925</name>
</gene>
<dbReference type="EMBL" id="NJBN01000001">
    <property type="protein sequence ID" value="TKJ42465.1"/>
    <property type="molecule type" value="Genomic_DNA"/>
</dbReference>
<accession>A0A532V5I9</accession>
<dbReference type="InterPro" id="IPR024524">
    <property type="entry name" value="DUF3800"/>
</dbReference>
<evidence type="ECO:0008006" key="3">
    <source>
        <dbReference type="Google" id="ProtNLM"/>
    </source>
</evidence>
<evidence type="ECO:0000313" key="1">
    <source>
        <dbReference type="EMBL" id="TKJ42465.1"/>
    </source>
</evidence>
<dbReference type="Proteomes" id="UP000319619">
    <property type="component" value="Unassembled WGS sequence"/>
</dbReference>
<evidence type="ECO:0000313" key="2">
    <source>
        <dbReference type="Proteomes" id="UP000319619"/>
    </source>
</evidence>
<sequence length="367" mass="42533">MNLEPQYAFVDAYGDPNLDVSKGGVSTCFIITAIIVEHDHLVELERDADEIRKIHFRTGEMKSKNVGSNDERRRKILKDIAGLDFKFYSIIIDKREVWESSGLIYREPFIKFTHGLLYRKLYRTFPEMFIISDEYGGRSFMEGFQKYVNENHVPDLFIRAEFGFVASHEQPIVQLADFISGTLARHFDPKKSTTVSKDFMNILLNRTLLIDTWPPISHPSTNKSWITKGNDFDNLICELALYKASNFIEENMDTKDEVITDQLEALKYLLYHFRYVNSKRYIFTEQLKRILNQVSPNKVTTHYLRSKVIAKLRDKGVIIASSPKGYKIPDSEQDLYDFVGQMSGQIGPMLSRLKKAREDILLRVSAN</sequence>
<name>A0A532V5I9_UNCL8</name>
<protein>
    <recommendedName>
        <fullName evidence="3">DUF3800 domain-containing protein</fullName>
    </recommendedName>
</protein>
<dbReference type="AlphaFoldDB" id="A0A532V5I9"/>
<proteinExistence type="predicted"/>
<reference evidence="1 2" key="1">
    <citation type="submission" date="2017-06" db="EMBL/GenBank/DDBJ databases">
        <title>Novel microbial phyla capable of carbon fixation and sulfur reduction in deep-sea sediments.</title>
        <authorList>
            <person name="Huang J."/>
            <person name="Baker B."/>
            <person name="Wang Y."/>
        </authorList>
    </citation>
    <scope>NUCLEOTIDE SEQUENCE [LARGE SCALE GENOMIC DNA]</scope>
    <source>
        <strain evidence="1">B3_LCP</strain>
    </source>
</reference>
<organism evidence="1 2">
    <name type="scientific">candidate division LCP-89 bacterium B3_LCP</name>
    <dbReference type="NCBI Taxonomy" id="2012998"/>
    <lineage>
        <taxon>Bacteria</taxon>
        <taxon>Pseudomonadati</taxon>
        <taxon>Bacteria division LCP-89</taxon>
    </lineage>
</organism>